<evidence type="ECO:0000256" key="7">
    <source>
        <dbReference type="ARBA" id="ARBA00022475"/>
    </source>
</evidence>
<evidence type="ECO:0000256" key="6">
    <source>
        <dbReference type="ARBA" id="ARBA00022449"/>
    </source>
</evidence>
<feature type="transmembrane region" description="Helical" evidence="13">
    <location>
        <begin position="390"/>
        <end position="412"/>
    </location>
</feature>
<evidence type="ECO:0000256" key="4">
    <source>
        <dbReference type="ARBA" id="ARBA00020268"/>
    </source>
</evidence>
<evidence type="ECO:0000313" key="15">
    <source>
        <dbReference type="Proteomes" id="UP000199659"/>
    </source>
</evidence>
<feature type="transmembrane region" description="Helical" evidence="13">
    <location>
        <begin position="136"/>
        <end position="154"/>
    </location>
</feature>
<gene>
    <name evidence="14" type="ORF">SAMN05661086_02579</name>
</gene>
<keyword evidence="6" id="KW-0050">Antiport</keyword>
<evidence type="ECO:0000313" key="14">
    <source>
        <dbReference type="EMBL" id="SFR93454.1"/>
    </source>
</evidence>
<dbReference type="Pfam" id="PF01554">
    <property type="entry name" value="MatE"/>
    <property type="match status" value="2"/>
</dbReference>
<evidence type="ECO:0000256" key="13">
    <source>
        <dbReference type="SAM" id="Phobius"/>
    </source>
</evidence>
<feature type="transmembrane region" description="Helical" evidence="13">
    <location>
        <begin position="322"/>
        <end position="341"/>
    </location>
</feature>
<dbReference type="GO" id="GO:0005886">
    <property type="term" value="C:plasma membrane"/>
    <property type="evidence" value="ECO:0007669"/>
    <property type="project" value="UniProtKB-SubCell"/>
</dbReference>
<keyword evidence="9 13" id="KW-1133">Transmembrane helix</keyword>
<dbReference type="PANTHER" id="PTHR43298">
    <property type="entry name" value="MULTIDRUG RESISTANCE PROTEIN NORM-RELATED"/>
    <property type="match status" value="1"/>
</dbReference>
<protein>
    <recommendedName>
        <fullName evidence="4">Probable multidrug resistance protein NorM</fullName>
    </recommendedName>
    <alternativeName>
        <fullName evidence="12">Multidrug-efflux transporter</fullName>
    </alternativeName>
</protein>
<evidence type="ECO:0000256" key="11">
    <source>
        <dbReference type="ARBA" id="ARBA00023136"/>
    </source>
</evidence>
<dbReference type="PANTHER" id="PTHR43298:SF2">
    <property type="entry name" value="FMN_FAD EXPORTER YEEO-RELATED"/>
    <property type="match status" value="1"/>
</dbReference>
<name>A0A1I6KQH8_9FIRM</name>
<reference evidence="14 15" key="1">
    <citation type="submission" date="2016-10" db="EMBL/GenBank/DDBJ databases">
        <authorList>
            <person name="de Groot N.N."/>
        </authorList>
    </citation>
    <scope>NUCLEOTIDE SEQUENCE [LARGE SCALE GENOMIC DNA]</scope>
    <source>
        <strain evidence="14 15">743A</strain>
    </source>
</reference>
<feature type="transmembrane region" description="Helical" evidence="13">
    <location>
        <begin position="50"/>
        <end position="73"/>
    </location>
</feature>
<dbReference type="GO" id="GO:0015297">
    <property type="term" value="F:antiporter activity"/>
    <property type="evidence" value="ECO:0007669"/>
    <property type="project" value="UniProtKB-KW"/>
</dbReference>
<keyword evidence="8 13" id="KW-0812">Transmembrane</keyword>
<feature type="transmembrane region" description="Helical" evidence="13">
    <location>
        <begin position="289"/>
        <end position="310"/>
    </location>
</feature>
<feature type="transmembrane region" description="Helical" evidence="13">
    <location>
        <begin position="17"/>
        <end position="38"/>
    </location>
</feature>
<dbReference type="OrthoDB" id="9811110at2"/>
<evidence type="ECO:0000256" key="1">
    <source>
        <dbReference type="ARBA" id="ARBA00003408"/>
    </source>
</evidence>
<feature type="transmembrane region" description="Helical" evidence="13">
    <location>
        <begin position="361"/>
        <end position="383"/>
    </location>
</feature>
<dbReference type="InterPro" id="IPR048279">
    <property type="entry name" value="MdtK-like"/>
</dbReference>
<dbReference type="GO" id="GO:0006811">
    <property type="term" value="P:monoatomic ion transport"/>
    <property type="evidence" value="ECO:0007669"/>
    <property type="project" value="UniProtKB-KW"/>
</dbReference>
<sequence length="455" mass="50277">MEQMKENKMGVMPIPKLLITISLPMIVSMLGIALYNIVDSLFVSKIDQDAFTALSLVFPVQNMMLAVGAGTGVGINALLSRSLGEKKYEEANRAAVNGLFLAICSWIVFALFGLLFSRTYFELQNVEDKIIQYGTSYMRICCIASIGLFLQMTLERLLQSTGRSFFSMITQLTGAIINIILDPVLIFGIGPFPKMGVAGAATATVIGQISAMLLAAYFNFFFNKDIQIDFKKYKISGRVVGRIYRVGIPSIIMQSIGTIMIIGMNRILIDFSKLAVNVFGAYFKLQSFIFMPVFGLVNGMIPIIAYNYGARKRKRIIDTIKLGLLIAEGIMLAGVIIFQLVPGQLLHWFDDTGQLGEIGVLAFRIISTSFLFAGFCITLSSVFQAFGDGLYSMIVSIGRQLIVLLPTAYLLAKLFGLNAVWYSYPIAEIASVTLSTMFFIHLYKKKIKGLENKTT</sequence>
<evidence type="ECO:0000256" key="10">
    <source>
        <dbReference type="ARBA" id="ARBA00023065"/>
    </source>
</evidence>
<evidence type="ECO:0000256" key="9">
    <source>
        <dbReference type="ARBA" id="ARBA00022989"/>
    </source>
</evidence>
<comment type="similarity">
    <text evidence="3">Belongs to the multi antimicrobial extrusion (MATE) (TC 2.A.66.1) family.</text>
</comment>
<dbReference type="NCBIfam" id="TIGR00797">
    <property type="entry name" value="matE"/>
    <property type="match status" value="1"/>
</dbReference>
<dbReference type="GO" id="GO:0042910">
    <property type="term" value="F:xenobiotic transmembrane transporter activity"/>
    <property type="evidence" value="ECO:0007669"/>
    <property type="project" value="InterPro"/>
</dbReference>
<dbReference type="EMBL" id="FOYZ01000010">
    <property type="protein sequence ID" value="SFR93454.1"/>
    <property type="molecule type" value="Genomic_DNA"/>
</dbReference>
<feature type="transmembrane region" description="Helical" evidence="13">
    <location>
        <begin position="243"/>
        <end position="269"/>
    </location>
</feature>
<comment type="function">
    <text evidence="1">Multidrug efflux pump.</text>
</comment>
<keyword evidence="15" id="KW-1185">Reference proteome</keyword>
<evidence type="ECO:0000256" key="3">
    <source>
        <dbReference type="ARBA" id="ARBA00010199"/>
    </source>
</evidence>
<dbReference type="STRING" id="37658.SAMN05661086_02579"/>
<evidence type="ECO:0000256" key="2">
    <source>
        <dbReference type="ARBA" id="ARBA00004651"/>
    </source>
</evidence>
<dbReference type="CDD" id="cd13144">
    <property type="entry name" value="MATE_like_4"/>
    <property type="match status" value="1"/>
</dbReference>
<keyword evidence="5" id="KW-0813">Transport</keyword>
<dbReference type="InterPro" id="IPR002528">
    <property type="entry name" value="MATE_fam"/>
</dbReference>
<keyword evidence="10" id="KW-0406">Ion transport</keyword>
<dbReference type="RefSeq" id="WP_092561434.1">
    <property type="nucleotide sequence ID" value="NZ_FOYZ01000010.1"/>
</dbReference>
<accession>A0A1I6KQH8</accession>
<dbReference type="AlphaFoldDB" id="A0A1I6KQH8"/>
<feature type="transmembrane region" description="Helical" evidence="13">
    <location>
        <begin position="94"/>
        <end position="116"/>
    </location>
</feature>
<dbReference type="PIRSF" id="PIRSF006603">
    <property type="entry name" value="DinF"/>
    <property type="match status" value="1"/>
</dbReference>
<evidence type="ECO:0000256" key="12">
    <source>
        <dbReference type="ARBA" id="ARBA00031636"/>
    </source>
</evidence>
<proteinExistence type="inferred from homology"/>
<dbReference type="Proteomes" id="UP000199659">
    <property type="component" value="Unassembled WGS sequence"/>
</dbReference>
<keyword evidence="11 13" id="KW-0472">Membrane</keyword>
<evidence type="ECO:0000256" key="8">
    <source>
        <dbReference type="ARBA" id="ARBA00022692"/>
    </source>
</evidence>
<keyword evidence="7" id="KW-1003">Cell membrane</keyword>
<evidence type="ECO:0000256" key="5">
    <source>
        <dbReference type="ARBA" id="ARBA00022448"/>
    </source>
</evidence>
<organism evidence="14 15">
    <name type="scientific">Anaeromicropila populeti</name>
    <dbReference type="NCBI Taxonomy" id="37658"/>
    <lineage>
        <taxon>Bacteria</taxon>
        <taxon>Bacillati</taxon>
        <taxon>Bacillota</taxon>
        <taxon>Clostridia</taxon>
        <taxon>Lachnospirales</taxon>
        <taxon>Lachnospiraceae</taxon>
        <taxon>Anaeromicropila</taxon>
    </lineage>
</organism>
<feature type="transmembrane region" description="Helical" evidence="13">
    <location>
        <begin position="424"/>
        <end position="443"/>
    </location>
</feature>
<feature type="transmembrane region" description="Helical" evidence="13">
    <location>
        <begin position="195"/>
        <end position="222"/>
    </location>
</feature>
<feature type="transmembrane region" description="Helical" evidence="13">
    <location>
        <begin position="166"/>
        <end position="189"/>
    </location>
</feature>
<comment type="subcellular location">
    <subcellularLocation>
        <location evidence="2">Cell membrane</location>
        <topology evidence="2">Multi-pass membrane protein</topology>
    </subcellularLocation>
</comment>
<dbReference type="InterPro" id="IPR050222">
    <property type="entry name" value="MATE_MdtK"/>
</dbReference>